<dbReference type="Pfam" id="PF01370">
    <property type="entry name" value="Epimerase"/>
    <property type="match status" value="1"/>
</dbReference>
<name>A0ABP9RJJ6_9ACTN</name>
<gene>
    <name evidence="2" type="ORF">GCM10023322_07190</name>
</gene>
<dbReference type="InterPro" id="IPR001509">
    <property type="entry name" value="Epimerase_deHydtase"/>
</dbReference>
<feature type="domain" description="NAD-dependent epimerase/dehydratase" evidence="1">
    <location>
        <begin position="3"/>
        <end position="226"/>
    </location>
</feature>
<evidence type="ECO:0000259" key="1">
    <source>
        <dbReference type="Pfam" id="PF01370"/>
    </source>
</evidence>
<dbReference type="RefSeq" id="WP_345626039.1">
    <property type="nucleotide sequence ID" value="NZ_BAABJQ010000002.1"/>
</dbReference>
<organism evidence="2 3">
    <name type="scientific">Rugosimonospora acidiphila</name>
    <dbReference type="NCBI Taxonomy" id="556531"/>
    <lineage>
        <taxon>Bacteria</taxon>
        <taxon>Bacillati</taxon>
        <taxon>Actinomycetota</taxon>
        <taxon>Actinomycetes</taxon>
        <taxon>Micromonosporales</taxon>
        <taxon>Micromonosporaceae</taxon>
        <taxon>Rugosimonospora</taxon>
    </lineage>
</organism>
<dbReference type="InterPro" id="IPR050177">
    <property type="entry name" value="Lipid_A_modif_metabolic_enz"/>
</dbReference>
<reference evidence="3" key="1">
    <citation type="journal article" date="2019" name="Int. J. Syst. Evol. Microbiol.">
        <title>The Global Catalogue of Microorganisms (GCM) 10K type strain sequencing project: providing services to taxonomists for standard genome sequencing and annotation.</title>
        <authorList>
            <consortium name="The Broad Institute Genomics Platform"/>
            <consortium name="The Broad Institute Genome Sequencing Center for Infectious Disease"/>
            <person name="Wu L."/>
            <person name="Ma J."/>
        </authorList>
    </citation>
    <scope>NUCLEOTIDE SEQUENCE [LARGE SCALE GENOMIC DNA]</scope>
    <source>
        <strain evidence="3">JCM 18304</strain>
    </source>
</reference>
<sequence>MRIVVIGATGHVGGYLVPRLVEAGHDVVAVSRGTQVRYRQHVAWEKVTSVSIDRDQEELAGRFGERIADLNPDIVVDMVCFTRASAEHLVEAIRGRASLLVSCSSIWVHGTLSEVPADEEADLEPWGEYGLGKLAMEQFLLDQSARPNGLPTVVLRPGHISGPGWPAINPVGNLDVKVWERLATGQPLTLPNLGLETLHHVHADDVAQAFELAIAHHSEAAGEAFHVTSERALTLRGFATGVAGWFGRQAELDFVPLAEFVRHSDGEQGLISSDHVTRSHSVSIAKAQRLLRYRPRYTSLQAVAESVRSLNDSGRVRLADGSLGGLTAPDGA</sequence>
<proteinExistence type="predicted"/>
<dbReference type="InterPro" id="IPR036291">
    <property type="entry name" value="NAD(P)-bd_dom_sf"/>
</dbReference>
<evidence type="ECO:0000313" key="2">
    <source>
        <dbReference type="EMBL" id="GAA5178912.1"/>
    </source>
</evidence>
<dbReference type="SUPFAM" id="SSF51735">
    <property type="entry name" value="NAD(P)-binding Rossmann-fold domains"/>
    <property type="match status" value="1"/>
</dbReference>
<evidence type="ECO:0000313" key="3">
    <source>
        <dbReference type="Proteomes" id="UP001501570"/>
    </source>
</evidence>
<dbReference type="EMBL" id="BAABJQ010000002">
    <property type="protein sequence ID" value="GAA5178912.1"/>
    <property type="molecule type" value="Genomic_DNA"/>
</dbReference>
<accession>A0ABP9RJJ6</accession>
<protein>
    <recommendedName>
        <fullName evidence="1">NAD-dependent epimerase/dehydratase domain-containing protein</fullName>
    </recommendedName>
</protein>
<dbReference type="Gene3D" id="3.40.50.720">
    <property type="entry name" value="NAD(P)-binding Rossmann-like Domain"/>
    <property type="match status" value="1"/>
</dbReference>
<dbReference type="Proteomes" id="UP001501570">
    <property type="component" value="Unassembled WGS sequence"/>
</dbReference>
<dbReference type="PANTHER" id="PTHR43245">
    <property type="entry name" value="BIFUNCTIONAL POLYMYXIN RESISTANCE PROTEIN ARNA"/>
    <property type="match status" value="1"/>
</dbReference>
<keyword evidence="3" id="KW-1185">Reference proteome</keyword>
<comment type="caution">
    <text evidence="2">The sequence shown here is derived from an EMBL/GenBank/DDBJ whole genome shotgun (WGS) entry which is preliminary data.</text>
</comment>